<comment type="similarity">
    <text evidence="9">Belongs to the GGGP/HepGP synthase family.</text>
</comment>
<evidence type="ECO:0000256" key="4">
    <source>
        <dbReference type="ARBA" id="ARBA00022842"/>
    </source>
</evidence>
<proteinExistence type="inferred from homology"/>
<comment type="subcellular location">
    <subcellularLocation>
        <location evidence="9">Cytoplasm</location>
    </subcellularLocation>
</comment>
<evidence type="ECO:0000313" key="11">
    <source>
        <dbReference type="EMBL" id="RLG70028.1"/>
    </source>
</evidence>
<comment type="catalytic activity">
    <reaction evidence="8 9">
        <text>sn-glycerol 1-phosphate + (2E,6E,10E)-geranylgeranyl diphosphate = sn-3-O-(geranylgeranyl)glycerol 1-phosphate + diphosphate</text>
        <dbReference type="Rhea" id="RHEA:23404"/>
        <dbReference type="ChEBI" id="CHEBI:33019"/>
        <dbReference type="ChEBI" id="CHEBI:57677"/>
        <dbReference type="ChEBI" id="CHEBI:57685"/>
        <dbReference type="ChEBI" id="CHEBI:58756"/>
        <dbReference type="EC" id="2.5.1.41"/>
    </reaction>
</comment>
<dbReference type="PANTHER" id="PTHR21235">
    <property type="entry name" value="IMIDAZOLE GLYCEROL PHOSPHATE SYNTHASE SUBUNIT HISF/H IGP SYNTHASE SUBUNIT HISF/H"/>
    <property type="match status" value="1"/>
</dbReference>
<dbReference type="NCBIfam" id="NF003198">
    <property type="entry name" value="PRK04169.1-2"/>
    <property type="match status" value="1"/>
</dbReference>
<dbReference type="Gene3D" id="3.20.20.390">
    <property type="entry name" value="FMN-linked oxidoreductases"/>
    <property type="match status" value="1"/>
</dbReference>
<evidence type="ECO:0000256" key="8">
    <source>
        <dbReference type="ARBA" id="ARBA00047288"/>
    </source>
</evidence>
<dbReference type="UniPathway" id="UPA00940"/>
<keyword evidence="7 9" id="KW-1208">Phospholipid metabolism</keyword>
<keyword evidence="5 9" id="KW-0443">Lipid metabolism</keyword>
<dbReference type="GO" id="GO:0046474">
    <property type="term" value="P:glycerophospholipid biosynthetic process"/>
    <property type="evidence" value="ECO:0007669"/>
    <property type="project" value="UniProtKB-UniRule"/>
</dbReference>
<comment type="cofactor">
    <cofactor evidence="9">
        <name>Mg(2+)</name>
        <dbReference type="ChEBI" id="CHEBI:18420"/>
    </cofactor>
</comment>
<comment type="pathway">
    <text evidence="9">Membrane lipid metabolism; glycerophospholipid metabolism.</text>
</comment>
<dbReference type="GO" id="GO:0000287">
    <property type="term" value="F:magnesium ion binding"/>
    <property type="evidence" value="ECO:0007669"/>
    <property type="project" value="UniProtKB-UniRule"/>
</dbReference>
<gene>
    <name evidence="11" type="ORF">DRO07_01185</name>
</gene>
<comment type="function">
    <text evidence="9">Prenyltransferase that catalyzes the transfer of the geranylgeranyl moiety of geranylgeranyl diphosphate (GGPP) to the C3 hydroxyl of sn-glycerol-1-phosphate (G1P). This reaction is the first ether-bond-formation step in the biosynthesis of archaeal membrane lipids.</text>
</comment>
<dbReference type="EMBL" id="QMWO01000028">
    <property type="protein sequence ID" value="RLG70028.1"/>
    <property type="molecule type" value="Genomic_DNA"/>
</dbReference>
<accession>A0A497JG86</accession>
<evidence type="ECO:0000256" key="1">
    <source>
        <dbReference type="ARBA" id="ARBA00022516"/>
    </source>
</evidence>
<organism evidence="11 12">
    <name type="scientific">Candidatus Iainarchaeum sp</name>
    <dbReference type="NCBI Taxonomy" id="3101447"/>
    <lineage>
        <taxon>Archaea</taxon>
        <taxon>Candidatus Iainarchaeota</taxon>
        <taxon>Candidatus Iainarchaeia</taxon>
        <taxon>Candidatus Iainarchaeales</taxon>
        <taxon>Candidatus Iainarchaeaceae</taxon>
        <taxon>Candidatus Iainarchaeum</taxon>
    </lineage>
</organism>
<evidence type="ECO:0000256" key="5">
    <source>
        <dbReference type="ARBA" id="ARBA00023098"/>
    </source>
</evidence>
<evidence type="ECO:0000313" key="12">
    <source>
        <dbReference type="Proteomes" id="UP000277633"/>
    </source>
</evidence>
<evidence type="ECO:0000256" key="10">
    <source>
        <dbReference type="SAM" id="Coils"/>
    </source>
</evidence>
<sequence length="263" mass="27760">MLDKHFGKVYRYILDKIDNKQGMIFLVIDPPNQSPETAGKLAKIAEQAEIAAIAVGGSVGAQGALLDNTIQQIKENCSLPVILFPGNIATLSPKADAIYFMSMLNSLDPYYITGAQIASSYPIKKMGIEVIPTSYIIVEPGRAAGWVGRAKLIPRELPYLAAVTALAGQYMGSHLAILEAGGGASEHVPLEMISQTKQLINIPLVVAGGVKTPKQAGACIKAGADIVHVGTAIENVSNNFQKAKKRLEALAKAAAKAGKEKGN</sequence>
<dbReference type="GO" id="GO:0047294">
    <property type="term" value="F:phosphoglycerol geranylgeranyltransferase activity"/>
    <property type="evidence" value="ECO:0007669"/>
    <property type="project" value="UniProtKB-UniRule"/>
</dbReference>
<dbReference type="EC" id="2.5.1.41" evidence="9"/>
<keyword evidence="1 9" id="KW-0444">Lipid biosynthesis</keyword>
<keyword evidence="9" id="KW-0963">Cytoplasm</keyword>
<dbReference type="Proteomes" id="UP000277633">
    <property type="component" value="Unassembled WGS sequence"/>
</dbReference>
<keyword evidence="4 9" id="KW-0460">Magnesium</keyword>
<dbReference type="GO" id="GO:0000107">
    <property type="term" value="F:imidazoleglycerol-phosphate synthase activity"/>
    <property type="evidence" value="ECO:0007669"/>
    <property type="project" value="TreeGrafter"/>
</dbReference>
<dbReference type="InterPro" id="IPR010946">
    <property type="entry name" value="GGGP_synth"/>
</dbReference>
<evidence type="ECO:0000256" key="7">
    <source>
        <dbReference type="ARBA" id="ARBA00023264"/>
    </source>
</evidence>
<comment type="caution">
    <text evidence="9">Lacks conserved residue(s) required for the propagation of feature annotation.</text>
</comment>
<evidence type="ECO:0000256" key="6">
    <source>
        <dbReference type="ARBA" id="ARBA00023209"/>
    </source>
</evidence>
<name>A0A497JG86_9ARCH</name>
<keyword evidence="2 9" id="KW-0808">Transferase</keyword>
<protein>
    <recommendedName>
        <fullName evidence="9">Geranylgeranylglyceryl phosphate synthase</fullName>
        <shortName evidence="9">GGGP synthase</shortName>
        <shortName evidence="9">GGGPS</shortName>
        <ecNumber evidence="9">2.5.1.41</ecNumber>
    </recommendedName>
    <alternativeName>
        <fullName evidence="9">(S)-3-O-geranylgeranylglyceryl phosphate synthase</fullName>
    </alternativeName>
    <alternativeName>
        <fullName evidence="9">Phosphoglycerol geranylgeranyltransferase</fullName>
    </alternativeName>
</protein>
<dbReference type="GO" id="GO:0005737">
    <property type="term" value="C:cytoplasm"/>
    <property type="evidence" value="ECO:0007669"/>
    <property type="project" value="UniProtKB-SubCell"/>
</dbReference>
<dbReference type="Pfam" id="PF01884">
    <property type="entry name" value="PcrB"/>
    <property type="match status" value="1"/>
</dbReference>
<feature type="binding site" evidence="9">
    <location>
        <position position="29"/>
    </location>
    <ligand>
        <name>Mg(2+)</name>
        <dbReference type="ChEBI" id="CHEBI:18420"/>
    </ligand>
</feature>
<reference evidence="11 12" key="1">
    <citation type="submission" date="2018-06" db="EMBL/GenBank/DDBJ databases">
        <title>Extensive metabolic versatility and redundancy in microbially diverse, dynamic hydrothermal sediments.</title>
        <authorList>
            <person name="Dombrowski N."/>
            <person name="Teske A."/>
            <person name="Baker B.J."/>
        </authorList>
    </citation>
    <scope>NUCLEOTIDE SEQUENCE [LARGE SCALE GENOMIC DNA]</scope>
    <source>
        <strain evidence="11">B9_G13</strain>
    </source>
</reference>
<dbReference type="NCBIfam" id="TIGR01768">
    <property type="entry name" value="GGGP-family"/>
    <property type="match status" value="1"/>
</dbReference>
<dbReference type="SUPFAM" id="SSF51395">
    <property type="entry name" value="FMN-linked oxidoreductases"/>
    <property type="match status" value="1"/>
</dbReference>
<dbReference type="InterPro" id="IPR050064">
    <property type="entry name" value="IGPS_HisA/HisF"/>
</dbReference>
<feature type="binding site" evidence="9">
    <location>
        <position position="58"/>
    </location>
    <ligand>
        <name>Mg(2+)</name>
        <dbReference type="ChEBI" id="CHEBI:18420"/>
    </ligand>
</feature>
<comment type="caution">
    <text evidence="11">The sequence shown here is derived from an EMBL/GenBank/DDBJ whole genome shotgun (WGS) entry which is preliminary data.</text>
</comment>
<dbReference type="PANTHER" id="PTHR21235:SF22">
    <property type="entry name" value="GERANYLGERANYLGLYCERYL PHOSPHATE SYNTHASE"/>
    <property type="match status" value="1"/>
</dbReference>
<keyword evidence="6 9" id="KW-0594">Phospholipid biosynthesis</keyword>
<dbReference type="AlphaFoldDB" id="A0A497JG86"/>
<keyword evidence="3 9" id="KW-0479">Metal-binding</keyword>
<keyword evidence="10" id="KW-0175">Coiled coil</keyword>
<evidence type="ECO:0000256" key="9">
    <source>
        <dbReference type="HAMAP-Rule" id="MF_00112"/>
    </source>
</evidence>
<dbReference type="InterPro" id="IPR008205">
    <property type="entry name" value="GGGP_HepGP_synthase"/>
</dbReference>
<evidence type="ECO:0000256" key="2">
    <source>
        <dbReference type="ARBA" id="ARBA00022679"/>
    </source>
</evidence>
<dbReference type="InterPro" id="IPR038597">
    <property type="entry name" value="GGGP/HepGP_synthase_sf"/>
</dbReference>
<dbReference type="HAMAP" id="MF_00112">
    <property type="entry name" value="GGGP_HepGP_synthase"/>
    <property type="match status" value="1"/>
</dbReference>
<feature type="coiled-coil region" evidence="10">
    <location>
        <begin position="233"/>
        <end position="260"/>
    </location>
</feature>
<dbReference type="NCBIfam" id="TIGR01769">
    <property type="entry name" value="GGGP"/>
    <property type="match status" value="1"/>
</dbReference>
<evidence type="ECO:0000256" key="3">
    <source>
        <dbReference type="ARBA" id="ARBA00022723"/>
    </source>
</evidence>